<reference evidence="11" key="1">
    <citation type="submission" date="2021-08" db="EMBL/GenBank/DDBJ databases">
        <title>Hoeflea bacterium WL0058 sp. nov., isolated from the sediment.</title>
        <authorList>
            <person name="Wang L."/>
            <person name="Zhang D."/>
        </authorList>
    </citation>
    <scope>NUCLEOTIDE SEQUENCE</scope>
    <source>
        <strain evidence="11">WL0058</strain>
    </source>
</reference>
<dbReference type="PANTHER" id="PTHR43386">
    <property type="entry name" value="OLIGOPEPTIDE TRANSPORT SYSTEM PERMEASE PROTEIN APPC"/>
    <property type="match status" value="1"/>
</dbReference>
<evidence type="ECO:0000256" key="8">
    <source>
        <dbReference type="ARBA" id="ARBA00023136"/>
    </source>
</evidence>
<evidence type="ECO:0000256" key="6">
    <source>
        <dbReference type="ARBA" id="ARBA00022927"/>
    </source>
</evidence>
<gene>
    <name evidence="11" type="ORF">K1W69_17805</name>
</gene>
<sequence length="276" mass="29468">MFTRVGKVPWIPIVLLAPVVVWGLFGPWIWPHEPTAIDFAARLKPPVWLEGGTANHLLGTDQFGRDLLSRLIEGARVALIVAVFGVFLAALVGVAAGLAAGYFGGVTDNIIMRIVDVKMSVPAILLTILIGSAIGAGVTTVVAAIAITFWADYARVVRGETLSLKERGFVELAKVADCSHLRILTRHILPNLQATIVVLVTLQLGRALILEAAITYIGIGIQPPSSAWGLMISDGRSLLSTAWWLAAFPGFAITATVLGANLLGDWLRDALDPKVR</sequence>
<dbReference type="InterPro" id="IPR035906">
    <property type="entry name" value="MetI-like_sf"/>
</dbReference>
<dbReference type="InterPro" id="IPR000515">
    <property type="entry name" value="MetI-like"/>
</dbReference>
<feature type="transmembrane region" description="Helical" evidence="9">
    <location>
        <begin position="241"/>
        <end position="264"/>
    </location>
</feature>
<dbReference type="PANTHER" id="PTHR43386:SF1">
    <property type="entry name" value="D,D-DIPEPTIDE TRANSPORT SYSTEM PERMEASE PROTEIN DDPC-RELATED"/>
    <property type="match status" value="1"/>
</dbReference>
<dbReference type="EMBL" id="JAICBX010000003">
    <property type="protein sequence ID" value="MBW8639056.1"/>
    <property type="molecule type" value="Genomic_DNA"/>
</dbReference>
<dbReference type="Gene3D" id="1.10.3720.10">
    <property type="entry name" value="MetI-like"/>
    <property type="match status" value="1"/>
</dbReference>
<evidence type="ECO:0000256" key="5">
    <source>
        <dbReference type="ARBA" id="ARBA00022856"/>
    </source>
</evidence>
<protein>
    <submittedName>
        <fullName evidence="11">ABC transporter permease</fullName>
    </submittedName>
</protein>
<evidence type="ECO:0000259" key="10">
    <source>
        <dbReference type="PROSITE" id="PS50928"/>
    </source>
</evidence>
<dbReference type="Pfam" id="PF00528">
    <property type="entry name" value="BPD_transp_1"/>
    <property type="match status" value="1"/>
</dbReference>
<dbReference type="Proteomes" id="UP001196509">
    <property type="component" value="Unassembled WGS sequence"/>
</dbReference>
<comment type="similarity">
    <text evidence="9">Belongs to the binding-protein-dependent transport system permease family.</text>
</comment>
<comment type="caution">
    <text evidence="11">The sequence shown here is derived from an EMBL/GenBank/DDBJ whole genome shotgun (WGS) entry which is preliminary data.</text>
</comment>
<keyword evidence="12" id="KW-1185">Reference proteome</keyword>
<organism evidence="11 12">
    <name type="scientific">Flavimaribacter sediminis</name>
    <dbReference type="NCBI Taxonomy" id="2865987"/>
    <lineage>
        <taxon>Bacteria</taxon>
        <taxon>Pseudomonadati</taxon>
        <taxon>Pseudomonadota</taxon>
        <taxon>Alphaproteobacteria</taxon>
        <taxon>Hyphomicrobiales</taxon>
        <taxon>Rhizobiaceae</taxon>
        <taxon>Flavimaribacter</taxon>
    </lineage>
</organism>
<keyword evidence="4 9" id="KW-0812">Transmembrane</keyword>
<evidence type="ECO:0000256" key="7">
    <source>
        <dbReference type="ARBA" id="ARBA00022989"/>
    </source>
</evidence>
<feature type="transmembrane region" description="Helical" evidence="9">
    <location>
        <begin position="77"/>
        <end position="103"/>
    </location>
</feature>
<evidence type="ECO:0000256" key="2">
    <source>
        <dbReference type="ARBA" id="ARBA00022448"/>
    </source>
</evidence>
<feature type="transmembrane region" description="Helical" evidence="9">
    <location>
        <begin position="12"/>
        <end position="30"/>
    </location>
</feature>
<keyword evidence="6" id="KW-0653">Protein transport</keyword>
<evidence type="ECO:0000256" key="1">
    <source>
        <dbReference type="ARBA" id="ARBA00004651"/>
    </source>
</evidence>
<dbReference type="GO" id="GO:0005886">
    <property type="term" value="C:plasma membrane"/>
    <property type="evidence" value="ECO:0007669"/>
    <property type="project" value="UniProtKB-SubCell"/>
</dbReference>
<evidence type="ECO:0000256" key="4">
    <source>
        <dbReference type="ARBA" id="ARBA00022692"/>
    </source>
</evidence>
<dbReference type="AlphaFoldDB" id="A0AAE2ZMQ8"/>
<evidence type="ECO:0000256" key="3">
    <source>
        <dbReference type="ARBA" id="ARBA00022475"/>
    </source>
</evidence>
<evidence type="ECO:0000256" key="9">
    <source>
        <dbReference type="RuleBase" id="RU363032"/>
    </source>
</evidence>
<dbReference type="GO" id="GO:0015833">
    <property type="term" value="P:peptide transport"/>
    <property type="evidence" value="ECO:0007669"/>
    <property type="project" value="UniProtKB-KW"/>
</dbReference>
<dbReference type="PROSITE" id="PS50928">
    <property type="entry name" value="ABC_TM1"/>
    <property type="match status" value="1"/>
</dbReference>
<evidence type="ECO:0000313" key="11">
    <source>
        <dbReference type="EMBL" id="MBW8639056.1"/>
    </source>
</evidence>
<dbReference type="InterPro" id="IPR050366">
    <property type="entry name" value="BP-dependent_transpt_permease"/>
</dbReference>
<proteinExistence type="inferred from homology"/>
<accession>A0AAE2ZMQ8</accession>
<dbReference type="GO" id="GO:0015031">
    <property type="term" value="P:protein transport"/>
    <property type="evidence" value="ECO:0007669"/>
    <property type="project" value="UniProtKB-KW"/>
</dbReference>
<feature type="transmembrane region" description="Helical" evidence="9">
    <location>
        <begin position="123"/>
        <end position="151"/>
    </location>
</feature>
<dbReference type="SUPFAM" id="SSF161098">
    <property type="entry name" value="MetI-like"/>
    <property type="match status" value="1"/>
</dbReference>
<name>A0AAE2ZMQ8_9HYPH</name>
<comment type="subcellular location">
    <subcellularLocation>
        <location evidence="1 9">Cell membrane</location>
        <topology evidence="1 9">Multi-pass membrane protein</topology>
    </subcellularLocation>
</comment>
<feature type="domain" description="ABC transmembrane type-1" evidence="10">
    <location>
        <begin position="75"/>
        <end position="264"/>
    </location>
</feature>
<keyword evidence="3" id="KW-1003">Cell membrane</keyword>
<dbReference type="CDD" id="cd06261">
    <property type="entry name" value="TM_PBP2"/>
    <property type="match status" value="1"/>
</dbReference>
<keyword evidence="5" id="KW-0571">Peptide transport</keyword>
<keyword evidence="8 9" id="KW-0472">Membrane</keyword>
<evidence type="ECO:0000313" key="12">
    <source>
        <dbReference type="Proteomes" id="UP001196509"/>
    </source>
</evidence>
<keyword evidence="2 9" id="KW-0813">Transport</keyword>
<keyword evidence="7 9" id="KW-1133">Transmembrane helix</keyword>
<dbReference type="RefSeq" id="WP_220229769.1">
    <property type="nucleotide sequence ID" value="NZ_JAICBX010000003.1"/>
</dbReference>
<feature type="transmembrane region" description="Helical" evidence="9">
    <location>
        <begin position="196"/>
        <end position="221"/>
    </location>
</feature>
<dbReference type="GO" id="GO:0055085">
    <property type="term" value="P:transmembrane transport"/>
    <property type="evidence" value="ECO:0007669"/>
    <property type="project" value="InterPro"/>
</dbReference>